<keyword evidence="2" id="KW-0067">ATP-binding</keyword>
<feature type="compositionally biased region" description="Basic and acidic residues" evidence="3">
    <location>
        <begin position="331"/>
        <end position="342"/>
    </location>
</feature>
<gene>
    <name evidence="5" type="primary">NS1</name>
</gene>
<feature type="compositionally biased region" description="Basic and acidic residues" evidence="3">
    <location>
        <begin position="32"/>
        <end position="53"/>
    </location>
</feature>
<evidence type="ECO:0000256" key="3">
    <source>
        <dbReference type="SAM" id="MobiDB-lite"/>
    </source>
</evidence>
<sequence>MFNSDNECLVQTETKMVGFDRSIASPSTDNVGRNRGELRRWFDEEASTEHSDNDGSDQETEEGKKIPGVYADEINTNSRVHCETFEEGYYQRPGSINSFDGVDRGYVGITQRRPDSASGNSSIVDWNIFSDSRRNSFKSEKMVTPTHSIDLGRSEFTDSGSDDSDIDSFEEEFEDTVQQYARTIHCKHVSGLHRYISTIIVPNGRDGVNNCVQELKLLIERYPPQHWYIISSHVNHIHVAHICPSANGSCRCSWLQRSKSWAQFGKRRLRRITRAAFLEATDYANILRYLSEGSIFVEETGGFSQDVVLSNRYKHLSQRRCRRSGQTGLLDGRRSTDSHDFQCEQPDSGSNESHGEKMYTRDPNVQHGKTSKKRKREVRPEHGPLTISQLLYEYPTCPPSAFYNIKEFFNNSNVNYIFNNCKSAERDLRNWCCQLNWWTLKDFENYYNDPKVHPYFNAYNKIQSDVYYSISQSVDIASKLLEFQFDGQSEYIYEFLMDLLNVIDKRVPKLNTLAIHASPNAGKNYFFDAVAAFFINYGSIGTANKNNMFAFQKAAGKRLVLWNEPNYESNHTEKLKELLAGNTTRVHIKYQGESPPIIILTNDNLPIFGMDAFRSRIKLHRWTSADFLRQYDKKINPLFLLPLFKKYNIDY</sequence>
<dbReference type="PROSITE" id="PS51206">
    <property type="entry name" value="SF3_HELICASE_1"/>
    <property type="match status" value="1"/>
</dbReference>
<dbReference type="Pfam" id="PF01057">
    <property type="entry name" value="Parvo_NS1"/>
    <property type="match status" value="1"/>
</dbReference>
<organism evidence="5">
    <name type="scientific">Melanaphis sacchari</name>
    <dbReference type="NCBI Taxonomy" id="742174"/>
    <lineage>
        <taxon>Eukaryota</taxon>
        <taxon>Metazoa</taxon>
        <taxon>Ecdysozoa</taxon>
        <taxon>Arthropoda</taxon>
        <taxon>Hexapoda</taxon>
        <taxon>Insecta</taxon>
        <taxon>Pterygota</taxon>
        <taxon>Neoptera</taxon>
        <taxon>Paraneoptera</taxon>
        <taxon>Hemiptera</taxon>
        <taxon>Sternorrhyncha</taxon>
        <taxon>Aphidomorpha</taxon>
        <taxon>Aphidoidea</taxon>
        <taxon>Aphididae</taxon>
        <taxon>Aphidini</taxon>
        <taxon>Melanaphis</taxon>
    </lineage>
</organism>
<dbReference type="SUPFAM" id="SSF52540">
    <property type="entry name" value="P-loop containing nucleoside triphosphate hydrolases"/>
    <property type="match status" value="1"/>
</dbReference>
<dbReference type="OrthoDB" id="6618268at2759"/>
<dbReference type="GO" id="GO:0005524">
    <property type="term" value="F:ATP binding"/>
    <property type="evidence" value="ECO:0007669"/>
    <property type="project" value="UniProtKB-KW"/>
</dbReference>
<dbReference type="AlphaFoldDB" id="A0A2H8TJD9"/>
<dbReference type="InterPro" id="IPR027417">
    <property type="entry name" value="P-loop_NTPase"/>
</dbReference>
<evidence type="ECO:0000256" key="1">
    <source>
        <dbReference type="ARBA" id="ARBA00022741"/>
    </source>
</evidence>
<dbReference type="EMBL" id="GFXV01002306">
    <property type="protein sequence ID" value="MBW14111.1"/>
    <property type="molecule type" value="Transcribed_RNA"/>
</dbReference>
<dbReference type="GO" id="GO:0019079">
    <property type="term" value="P:viral genome replication"/>
    <property type="evidence" value="ECO:0007669"/>
    <property type="project" value="InterPro"/>
</dbReference>
<protein>
    <submittedName>
        <fullName evidence="5">Non-capsid protein NS-1</fullName>
    </submittedName>
</protein>
<evidence type="ECO:0000313" key="5">
    <source>
        <dbReference type="EMBL" id="MBW14111.1"/>
    </source>
</evidence>
<proteinExistence type="predicted"/>
<reference evidence="5" key="1">
    <citation type="submission" date="2017-10" db="EMBL/GenBank/DDBJ databases">
        <title>Transcriptome Assembly of Sugarcane Aphid Adults.</title>
        <authorList>
            <person name="Scully E.D."/>
            <person name="Palmer N.A."/>
            <person name="Geib S.M."/>
            <person name="Sarath G."/>
            <person name="Sattler S.E."/>
        </authorList>
    </citation>
    <scope>NUCLEOTIDE SEQUENCE</scope>
    <source>
        <tissue evidence="5">Whole body</tissue>
    </source>
</reference>
<evidence type="ECO:0000259" key="4">
    <source>
        <dbReference type="PROSITE" id="PS51206"/>
    </source>
</evidence>
<keyword evidence="1" id="KW-0547">Nucleotide-binding</keyword>
<dbReference type="InterPro" id="IPR014015">
    <property type="entry name" value="Helicase_SF3_DNA-vir"/>
</dbReference>
<dbReference type="InterPro" id="IPR001257">
    <property type="entry name" value="Parvovirus_NS1_helicase"/>
</dbReference>
<feature type="domain" description="SF3 helicase" evidence="4">
    <location>
        <begin position="487"/>
        <end position="651"/>
    </location>
</feature>
<dbReference type="Gene3D" id="3.40.50.300">
    <property type="entry name" value="P-loop containing nucleotide triphosphate hydrolases"/>
    <property type="match status" value="1"/>
</dbReference>
<accession>A0A2H8TJD9</accession>
<feature type="region of interest" description="Disordered" evidence="3">
    <location>
        <begin position="20"/>
        <end position="67"/>
    </location>
</feature>
<feature type="region of interest" description="Disordered" evidence="3">
    <location>
        <begin position="324"/>
        <end position="380"/>
    </location>
</feature>
<name>A0A2H8TJD9_9HEMI</name>
<evidence type="ECO:0000256" key="2">
    <source>
        <dbReference type="ARBA" id="ARBA00022840"/>
    </source>
</evidence>